<dbReference type="AlphaFoldDB" id="A0A1E3UD66"/>
<dbReference type="Pfam" id="PF00496">
    <property type="entry name" value="SBP_bac_5"/>
    <property type="match status" value="1"/>
</dbReference>
<proteinExistence type="predicted"/>
<comment type="caution">
    <text evidence="3">The sequence shown here is derived from an EMBL/GenBank/DDBJ whole genome shotgun (WGS) entry which is preliminary data.</text>
</comment>
<dbReference type="GO" id="GO:1904680">
    <property type="term" value="F:peptide transmembrane transporter activity"/>
    <property type="evidence" value="ECO:0007669"/>
    <property type="project" value="TreeGrafter"/>
</dbReference>
<dbReference type="InterPro" id="IPR000914">
    <property type="entry name" value="SBP_5_dom"/>
</dbReference>
<dbReference type="PANTHER" id="PTHR30290">
    <property type="entry name" value="PERIPLASMIC BINDING COMPONENT OF ABC TRANSPORTER"/>
    <property type="match status" value="1"/>
</dbReference>
<gene>
    <name evidence="3" type="ORF">BEI59_21465</name>
</gene>
<dbReference type="Proteomes" id="UP000094271">
    <property type="component" value="Unassembled WGS sequence"/>
</dbReference>
<evidence type="ECO:0000313" key="4">
    <source>
        <dbReference type="Proteomes" id="UP000094271"/>
    </source>
</evidence>
<name>A0A1E3UD66_9FIRM</name>
<dbReference type="GO" id="GO:0015833">
    <property type="term" value="P:peptide transport"/>
    <property type="evidence" value="ECO:0007669"/>
    <property type="project" value="TreeGrafter"/>
</dbReference>
<dbReference type="Gene3D" id="3.10.105.10">
    <property type="entry name" value="Dipeptide-binding Protein, Domain 3"/>
    <property type="match status" value="1"/>
</dbReference>
<feature type="domain" description="Solute-binding protein family 5" evidence="2">
    <location>
        <begin position="91"/>
        <end position="437"/>
    </location>
</feature>
<dbReference type="RefSeq" id="WP_002571051.1">
    <property type="nucleotide sequence ID" value="NZ_CABMHK010000042.1"/>
</dbReference>
<protein>
    <submittedName>
        <fullName evidence="3">ABC transporter substrate-binding protein</fullName>
    </submittedName>
</protein>
<accession>A0A1E3UD66</accession>
<dbReference type="GO" id="GO:0043190">
    <property type="term" value="C:ATP-binding cassette (ABC) transporter complex"/>
    <property type="evidence" value="ECO:0007669"/>
    <property type="project" value="InterPro"/>
</dbReference>
<evidence type="ECO:0000259" key="2">
    <source>
        <dbReference type="Pfam" id="PF00496"/>
    </source>
</evidence>
<sequence length="526" mass="57976">MTGTKNRQKSILMICCLLAVSMLAGCGAKPTDESSNALTESNATISASELVVAGNEIAIGVDPTVYPAADYLLNMGAGEILFKADANGVIQPYFAKDVSQLDEYTWEIKLHPNATFWSGDPADAEAVIASLMRSKALDPKANPFLQGIDFTAVDSETIQAVTETPNVDITLNLSSPQLLIHNTAEKYTYESIETADYTGMYRIVEFKPAQCMVFEKNENYWGTKPEIQRVVHEQIGDADARVIAALSGRYHVVMDIPQSAYSQFDNSEEAKIVLVPGAQTQTIYLNCEKEALNDYRVRQALGWALDREELIALGMEGLSEPVTTWLGSNPTYEKVKNAYYDSCNVEKSAQLLDDAGWILDEDGFRYKDGQQLTILLRTFRNDQALGETIQMQWKKIGVNVSVQHGDYSLITTARETGDWDASVEAWGTFGNVSALLNAQYAADGAANYGRFQDKKLAGMLESLAQAATTEERIKIGEEISLYVAEQSPALYIAPRPQITAVSTSLEGFVPHFRQFENVVNANLRIK</sequence>
<dbReference type="Gene3D" id="3.40.190.10">
    <property type="entry name" value="Periplasmic binding protein-like II"/>
    <property type="match status" value="1"/>
</dbReference>
<dbReference type="PIRSF" id="PIRSF002741">
    <property type="entry name" value="MppA"/>
    <property type="match status" value="1"/>
</dbReference>
<reference evidence="3 4" key="1">
    <citation type="submission" date="2016-08" db="EMBL/GenBank/DDBJ databases">
        <authorList>
            <person name="Seilhamer J.J."/>
        </authorList>
    </citation>
    <scope>NUCLEOTIDE SEQUENCE [LARGE SCALE GENOMIC DNA]</scope>
    <source>
        <strain evidence="3 4">NML150140-1</strain>
    </source>
</reference>
<dbReference type="GO" id="GO:0042597">
    <property type="term" value="C:periplasmic space"/>
    <property type="evidence" value="ECO:0007669"/>
    <property type="project" value="UniProtKB-ARBA"/>
</dbReference>
<keyword evidence="1" id="KW-0732">Signal</keyword>
<feature type="signal peptide" evidence="1">
    <location>
        <begin position="1"/>
        <end position="24"/>
    </location>
</feature>
<organism evidence="3 4">
    <name type="scientific">Eisenbergiella tayi</name>
    <dbReference type="NCBI Taxonomy" id="1432052"/>
    <lineage>
        <taxon>Bacteria</taxon>
        <taxon>Bacillati</taxon>
        <taxon>Bacillota</taxon>
        <taxon>Clostridia</taxon>
        <taxon>Lachnospirales</taxon>
        <taxon>Lachnospiraceae</taxon>
        <taxon>Eisenbergiella</taxon>
    </lineage>
</organism>
<dbReference type="InterPro" id="IPR039424">
    <property type="entry name" value="SBP_5"/>
</dbReference>
<dbReference type="EMBL" id="MEHA01000018">
    <property type="protein sequence ID" value="ODR47941.1"/>
    <property type="molecule type" value="Genomic_DNA"/>
</dbReference>
<feature type="chain" id="PRO_5039114344" evidence="1">
    <location>
        <begin position="25"/>
        <end position="526"/>
    </location>
</feature>
<dbReference type="OrthoDB" id="9772924at2"/>
<dbReference type="SUPFAM" id="SSF53850">
    <property type="entry name" value="Periplasmic binding protein-like II"/>
    <property type="match status" value="1"/>
</dbReference>
<evidence type="ECO:0000313" key="3">
    <source>
        <dbReference type="EMBL" id="ODR47941.1"/>
    </source>
</evidence>
<dbReference type="PROSITE" id="PS51257">
    <property type="entry name" value="PROKAR_LIPOPROTEIN"/>
    <property type="match status" value="1"/>
</dbReference>
<dbReference type="InterPro" id="IPR030678">
    <property type="entry name" value="Peptide/Ni-bd"/>
</dbReference>
<evidence type="ECO:0000256" key="1">
    <source>
        <dbReference type="SAM" id="SignalP"/>
    </source>
</evidence>